<dbReference type="AlphaFoldDB" id="A0A6C2D167"/>
<keyword evidence="3" id="KW-1185">Reference proteome</keyword>
<dbReference type="GO" id="GO:0003676">
    <property type="term" value="F:nucleic acid binding"/>
    <property type="evidence" value="ECO:0007669"/>
    <property type="project" value="InterPro"/>
</dbReference>
<sequence length="266" mass="30196">MAGTKSRRPTPAIVRQWIRAGLGQGEAQAYQPFMYVRDVPSEGTSSMVRSRITGRNHSYLSSHELKVHLLAEYGSATLDIREQFALLPWDETQSIAAQLGIRHPFFPGTSTPTVLTTDLLLTLERPDGMELVAISAKLKKDLTSRNLEKLLLERLYWNRRGIRWILVTEDNIHAIRAGNLMFFETALNDERVTESGINPAEFSRRFEEHWTPSLSFNKIMSMTIDSMSVDVHTGHALLGTAVWSRDSKIDIDTKKLTHRDKVHLKA</sequence>
<accession>A0A6C2D167</accession>
<dbReference type="OrthoDB" id="5291587at2"/>
<dbReference type="SUPFAM" id="SSF52980">
    <property type="entry name" value="Restriction endonuclease-like"/>
    <property type="match status" value="1"/>
</dbReference>
<gene>
    <name evidence="2" type="ORF">ETQ85_07230</name>
</gene>
<dbReference type="InterPro" id="IPR011335">
    <property type="entry name" value="Restrct_endonuc-II-like"/>
</dbReference>
<dbReference type="CDD" id="cd22362">
    <property type="entry name" value="TnsA_endonuclease-like"/>
    <property type="match status" value="1"/>
</dbReference>
<evidence type="ECO:0000313" key="2">
    <source>
        <dbReference type="EMBL" id="TYC60280.1"/>
    </source>
</evidence>
<dbReference type="InterPro" id="IPR014833">
    <property type="entry name" value="TnsA_N"/>
</dbReference>
<dbReference type="InterPro" id="IPR011856">
    <property type="entry name" value="tRNA_endonuc-like_dom_sf"/>
</dbReference>
<name>A0A6C2D167_9RHOO</name>
<dbReference type="EMBL" id="SDKK01000005">
    <property type="protein sequence ID" value="TYC60280.1"/>
    <property type="molecule type" value="Genomic_DNA"/>
</dbReference>
<dbReference type="Pfam" id="PF08722">
    <property type="entry name" value="Tn7_TnsA-like_N"/>
    <property type="match status" value="1"/>
</dbReference>
<feature type="domain" description="TnsA endonuclease N-terminal" evidence="1">
    <location>
        <begin position="76"/>
        <end position="169"/>
    </location>
</feature>
<proteinExistence type="predicted"/>
<organism evidence="2 3">
    <name type="scientific">Zoogloea oleivorans</name>
    <dbReference type="NCBI Taxonomy" id="1552750"/>
    <lineage>
        <taxon>Bacteria</taxon>
        <taxon>Pseudomonadati</taxon>
        <taxon>Pseudomonadota</taxon>
        <taxon>Betaproteobacteria</taxon>
        <taxon>Rhodocyclales</taxon>
        <taxon>Zoogloeaceae</taxon>
        <taxon>Zoogloea</taxon>
    </lineage>
</organism>
<protein>
    <submittedName>
        <fullName evidence="2">Transposase</fullName>
    </submittedName>
</protein>
<comment type="caution">
    <text evidence="2">The sequence shown here is derived from an EMBL/GenBank/DDBJ whole genome shotgun (WGS) entry which is preliminary data.</text>
</comment>
<dbReference type="Proteomes" id="UP000389128">
    <property type="component" value="Unassembled WGS sequence"/>
</dbReference>
<evidence type="ECO:0000313" key="3">
    <source>
        <dbReference type="Proteomes" id="UP000389128"/>
    </source>
</evidence>
<dbReference type="Gene3D" id="3.40.1350.10">
    <property type="match status" value="1"/>
</dbReference>
<evidence type="ECO:0000259" key="1">
    <source>
        <dbReference type="Pfam" id="PF08722"/>
    </source>
</evidence>
<reference evidence="2 3" key="1">
    <citation type="submission" date="2019-01" db="EMBL/GenBank/DDBJ databases">
        <title>Zoogloea oleivorans genome sequencing and assembly.</title>
        <authorList>
            <person name="Tancsics A."/>
            <person name="Farkas M."/>
            <person name="Kriszt B."/>
            <person name="Maroti G."/>
            <person name="Horvath B."/>
        </authorList>
    </citation>
    <scope>NUCLEOTIDE SEQUENCE [LARGE SCALE GENOMIC DNA]</scope>
    <source>
        <strain evidence="2 3">Buc</strain>
    </source>
</reference>